<dbReference type="AlphaFoldDB" id="A0A852Z9X2"/>
<organism evidence="8 9">
    <name type="scientific">Actinopolyspora biskrensis</name>
    <dbReference type="NCBI Taxonomy" id="1470178"/>
    <lineage>
        <taxon>Bacteria</taxon>
        <taxon>Bacillati</taxon>
        <taxon>Actinomycetota</taxon>
        <taxon>Actinomycetes</taxon>
        <taxon>Actinopolysporales</taxon>
        <taxon>Actinopolysporaceae</taxon>
        <taxon>Actinopolyspora</taxon>
    </lineage>
</organism>
<dbReference type="InterPro" id="IPR051913">
    <property type="entry name" value="GH2_Domain-Containing"/>
</dbReference>
<keyword evidence="9" id="KW-1185">Reference proteome</keyword>
<dbReference type="InterPro" id="IPR036156">
    <property type="entry name" value="Beta-gal/glucu_dom_sf"/>
</dbReference>
<dbReference type="InterPro" id="IPR008979">
    <property type="entry name" value="Galactose-bd-like_sf"/>
</dbReference>
<dbReference type="RefSeq" id="WP_246300419.1">
    <property type="nucleotide sequence ID" value="NZ_JACBYW010000003.1"/>
</dbReference>
<dbReference type="InterPro" id="IPR013783">
    <property type="entry name" value="Ig-like_fold"/>
</dbReference>
<reference evidence="8 9" key="1">
    <citation type="submission" date="2020-07" db="EMBL/GenBank/DDBJ databases">
        <title>Genomic Encyclopedia of Type Strains, Phase III (KMG-III): the genomes of soil and plant-associated and newly described type strains.</title>
        <authorList>
            <person name="Whitman W."/>
        </authorList>
    </citation>
    <scope>NUCLEOTIDE SEQUENCE [LARGE SCALE GENOMIC DNA]</scope>
    <source>
        <strain evidence="8 9">CECT 8576</strain>
    </source>
</reference>
<dbReference type="GO" id="GO:0004553">
    <property type="term" value="F:hydrolase activity, hydrolyzing O-glycosyl compounds"/>
    <property type="evidence" value="ECO:0007669"/>
    <property type="project" value="InterPro"/>
</dbReference>
<feature type="region of interest" description="Disordered" evidence="4">
    <location>
        <begin position="31"/>
        <end position="65"/>
    </location>
</feature>
<protein>
    <recommendedName>
        <fullName evidence="10">Glycosyl hydrolases family 2, TIM barrel domain</fullName>
    </recommendedName>
</protein>
<dbReference type="InterPro" id="IPR006104">
    <property type="entry name" value="Glyco_hydro_2_N"/>
</dbReference>
<dbReference type="SUPFAM" id="SSF49785">
    <property type="entry name" value="Galactose-binding domain-like"/>
    <property type="match status" value="1"/>
</dbReference>
<dbReference type="SUPFAM" id="SSF49303">
    <property type="entry name" value="beta-Galactosidase/glucuronidase domain"/>
    <property type="match status" value="1"/>
</dbReference>
<keyword evidence="2" id="KW-0378">Hydrolase</keyword>
<dbReference type="Gene3D" id="3.20.20.80">
    <property type="entry name" value="Glycosidases"/>
    <property type="match status" value="1"/>
</dbReference>
<dbReference type="GO" id="GO:0005975">
    <property type="term" value="P:carbohydrate metabolic process"/>
    <property type="evidence" value="ECO:0007669"/>
    <property type="project" value="InterPro"/>
</dbReference>
<dbReference type="PROSITE" id="PS51318">
    <property type="entry name" value="TAT"/>
    <property type="match status" value="1"/>
</dbReference>
<evidence type="ECO:0000256" key="5">
    <source>
        <dbReference type="SAM" id="SignalP"/>
    </source>
</evidence>
<dbReference type="Gene3D" id="2.60.120.260">
    <property type="entry name" value="Galactose-binding domain-like"/>
    <property type="match status" value="1"/>
</dbReference>
<evidence type="ECO:0000313" key="9">
    <source>
        <dbReference type="Proteomes" id="UP000548304"/>
    </source>
</evidence>
<evidence type="ECO:0000256" key="4">
    <source>
        <dbReference type="SAM" id="MobiDB-lite"/>
    </source>
</evidence>
<comment type="caution">
    <text evidence="8">The sequence shown here is derived from an EMBL/GenBank/DDBJ whole genome shotgun (WGS) entry which is preliminary data.</text>
</comment>
<dbReference type="Proteomes" id="UP000548304">
    <property type="component" value="Unassembled WGS sequence"/>
</dbReference>
<dbReference type="EMBL" id="JACBYW010000003">
    <property type="protein sequence ID" value="NYH78893.1"/>
    <property type="molecule type" value="Genomic_DNA"/>
</dbReference>
<proteinExistence type="inferred from homology"/>
<name>A0A852Z9X2_9ACTN</name>
<dbReference type="Pfam" id="PF00703">
    <property type="entry name" value="Glyco_hydro_2"/>
    <property type="match status" value="1"/>
</dbReference>
<keyword evidence="3" id="KW-0326">Glycosidase</keyword>
<dbReference type="InterPro" id="IPR006311">
    <property type="entry name" value="TAT_signal"/>
</dbReference>
<evidence type="ECO:0000256" key="1">
    <source>
        <dbReference type="ARBA" id="ARBA00007401"/>
    </source>
</evidence>
<feature type="domain" description="Glycoside hydrolase family 2 immunoglobulin-like beta-sandwich" evidence="6">
    <location>
        <begin position="229"/>
        <end position="323"/>
    </location>
</feature>
<dbReference type="Pfam" id="PF02837">
    <property type="entry name" value="Glyco_hydro_2_N"/>
    <property type="match status" value="1"/>
</dbReference>
<evidence type="ECO:0000256" key="2">
    <source>
        <dbReference type="ARBA" id="ARBA00022801"/>
    </source>
</evidence>
<comment type="similarity">
    <text evidence="1">Belongs to the glycosyl hydrolase 2 family.</text>
</comment>
<accession>A0A852Z9X2</accession>
<gene>
    <name evidence="8" type="ORF">FHR84_002218</name>
</gene>
<dbReference type="SUPFAM" id="SSF51445">
    <property type="entry name" value="(Trans)glycosidases"/>
    <property type="match status" value="1"/>
</dbReference>
<evidence type="ECO:0000259" key="7">
    <source>
        <dbReference type="Pfam" id="PF02837"/>
    </source>
</evidence>
<feature type="domain" description="Glycosyl hydrolases family 2 sugar binding" evidence="7">
    <location>
        <begin position="102"/>
        <end position="189"/>
    </location>
</feature>
<evidence type="ECO:0000259" key="6">
    <source>
        <dbReference type="Pfam" id="PF00703"/>
    </source>
</evidence>
<dbReference type="PANTHER" id="PTHR42732:SF2">
    <property type="entry name" value="BETA-MANNOSIDASE"/>
    <property type="match status" value="1"/>
</dbReference>
<evidence type="ECO:0008006" key="10">
    <source>
        <dbReference type="Google" id="ProtNLM"/>
    </source>
</evidence>
<dbReference type="Gene3D" id="2.60.40.10">
    <property type="entry name" value="Immunoglobulins"/>
    <property type="match status" value="1"/>
</dbReference>
<dbReference type="InterPro" id="IPR006102">
    <property type="entry name" value="Ig-like_GH2"/>
</dbReference>
<evidence type="ECO:0000313" key="8">
    <source>
        <dbReference type="EMBL" id="NYH78893.1"/>
    </source>
</evidence>
<feature type="chain" id="PRO_5032750466" description="Glycosyl hydrolases family 2, TIM barrel domain" evidence="5">
    <location>
        <begin position="34"/>
        <end position="640"/>
    </location>
</feature>
<feature type="signal peptide" evidence="5">
    <location>
        <begin position="1"/>
        <end position="33"/>
    </location>
</feature>
<sequence length="640" mass="70526">MKSRRPARGRLLGSLGGLVLASTLALGAVPAGAAAPPKQWTPEDPPLTTPWTEQVGPDNALPEYPRPQLKRKRWKNLNGEWRYAGGATPPDRHGRLDERVLVPYPVESGLSGVQRHDDHMLYQREFEVPRSWRGDELLLHFGAVDQQATVWVNGRRVGSHQGGFTSFTLDVSDALRPGKRQRVTVAATDTNEESSYPVGKQSNQPGGIFYTGSSGIWQTVWLEPVSDAHLSELNITPRLDSRIFRLEPEVRGSEAARVETVVSHENGETVSRTSTEAGATVEAPVPEPRLWSPDDPYLYDLTVRLLDASGRELDRVDSYAGMRSIGLTTDSQGRQRMALNGEILFQQGMLDQGFWPDGLHTPPTDEAMRHDITRAKRMGFNMLRKHIKVAPKRWYHWADRMGMLVWQDMPSLSAGVGGTNGPPDEQARANFEAETEAVVDQLDSVTSLVTWVPFNEGWGEFDTARVTREIEQRDPDRLVDASSGVNCCNSLPDTGAGDIYDDHTYVGPGTPTATADRAAVDGEYGGLGLVEQGHLWPGEPHAYEMTDNGSELTERYDRLSEDLIGAIERNGISAAVYTQVSDVENEVNGLMTYDRKVTKPDVDSIRESNRAIIDAGTPRATRAPGRVGSRGAARPAPRVR</sequence>
<dbReference type="InterPro" id="IPR017853">
    <property type="entry name" value="GH"/>
</dbReference>
<dbReference type="PANTHER" id="PTHR42732">
    <property type="entry name" value="BETA-GALACTOSIDASE"/>
    <property type="match status" value="1"/>
</dbReference>
<feature type="region of interest" description="Disordered" evidence="4">
    <location>
        <begin position="616"/>
        <end position="640"/>
    </location>
</feature>
<evidence type="ECO:0000256" key="3">
    <source>
        <dbReference type="ARBA" id="ARBA00023295"/>
    </source>
</evidence>
<keyword evidence="5" id="KW-0732">Signal</keyword>